<feature type="compositionally biased region" description="Basic and acidic residues" evidence="1">
    <location>
        <begin position="84"/>
        <end position="108"/>
    </location>
</feature>
<dbReference type="AlphaFoldDB" id="M1DZA8"/>
<dbReference type="HOGENOM" id="CLU_1996608_0_0_1"/>
<evidence type="ECO:0000313" key="3">
    <source>
        <dbReference type="Proteomes" id="UP000011115"/>
    </source>
</evidence>
<dbReference type="Gramene" id="PGSC0003DMT400096816">
    <property type="protein sequence ID" value="PGSC0003DMT400096816"/>
    <property type="gene ID" value="PGSC0003DMG400046387"/>
</dbReference>
<dbReference type="InParanoid" id="M1DZA8"/>
<evidence type="ECO:0000313" key="2">
    <source>
        <dbReference type="EnsemblPlants" id="PGSC0003DMT400096816"/>
    </source>
</evidence>
<organism evidence="2 3">
    <name type="scientific">Solanum tuberosum</name>
    <name type="common">Potato</name>
    <dbReference type="NCBI Taxonomy" id="4113"/>
    <lineage>
        <taxon>Eukaryota</taxon>
        <taxon>Viridiplantae</taxon>
        <taxon>Streptophyta</taxon>
        <taxon>Embryophyta</taxon>
        <taxon>Tracheophyta</taxon>
        <taxon>Spermatophyta</taxon>
        <taxon>Magnoliopsida</taxon>
        <taxon>eudicotyledons</taxon>
        <taxon>Gunneridae</taxon>
        <taxon>Pentapetalae</taxon>
        <taxon>asterids</taxon>
        <taxon>lamiids</taxon>
        <taxon>Solanales</taxon>
        <taxon>Solanaceae</taxon>
        <taxon>Solanoideae</taxon>
        <taxon>Solaneae</taxon>
        <taxon>Solanum</taxon>
    </lineage>
</organism>
<reference evidence="3" key="1">
    <citation type="journal article" date="2011" name="Nature">
        <title>Genome sequence and analysis of the tuber crop potato.</title>
        <authorList>
            <consortium name="The Potato Genome Sequencing Consortium"/>
        </authorList>
    </citation>
    <scope>NUCLEOTIDE SEQUENCE [LARGE SCALE GENOMIC DNA]</scope>
    <source>
        <strain evidence="3">cv. DM1-3 516 R44</strain>
    </source>
</reference>
<keyword evidence="3" id="KW-1185">Reference proteome</keyword>
<proteinExistence type="predicted"/>
<accession>M1DZA8</accession>
<dbReference type="EnsemblPlants" id="PGSC0003DMT400096816">
    <property type="protein sequence ID" value="PGSC0003DMT400096816"/>
    <property type="gene ID" value="PGSC0003DMG400046387"/>
</dbReference>
<dbReference type="PaxDb" id="4113-PGSC0003DMT400096816"/>
<evidence type="ECO:0000256" key="1">
    <source>
        <dbReference type="SAM" id="MobiDB-lite"/>
    </source>
</evidence>
<name>M1DZA8_SOLTU</name>
<feature type="compositionally biased region" description="Basic and acidic residues" evidence="1">
    <location>
        <begin position="10"/>
        <end position="71"/>
    </location>
</feature>
<dbReference type="Proteomes" id="UP000011115">
    <property type="component" value="Unassembled WGS sequence"/>
</dbReference>
<reference evidence="2" key="2">
    <citation type="submission" date="2015-06" db="UniProtKB">
        <authorList>
            <consortium name="EnsemblPlants"/>
        </authorList>
    </citation>
    <scope>IDENTIFICATION</scope>
    <source>
        <strain evidence="2">DM1-3 516 R44</strain>
    </source>
</reference>
<feature type="compositionally biased region" description="Basic and acidic residues" evidence="1">
    <location>
        <begin position="116"/>
        <end position="125"/>
    </location>
</feature>
<sequence>MRTPVTMGDNKGKDEESTKKWVEETFEKQMKSGDQTKDKRKQNEKFGEGSSEECRLAKESDKKKSIEKISDTEDDGQNYKRAGKNNEEHEEIGVRESASDRYQEDKPLDPGLHLSNHMDDEGSTT</sequence>
<feature type="region of interest" description="Disordered" evidence="1">
    <location>
        <begin position="1"/>
        <end position="125"/>
    </location>
</feature>
<protein>
    <submittedName>
        <fullName evidence="2">Uncharacterized protein</fullName>
    </submittedName>
</protein>